<name>A0A1Z5K676_FISSO</name>
<dbReference type="EMBL" id="BDSP01000170">
    <property type="protein sequence ID" value="GAX21591.1"/>
    <property type="molecule type" value="Genomic_DNA"/>
</dbReference>
<dbReference type="Proteomes" id="UP000198406">
    <property type="component" value="Unassembled WGS sequence"/>
</dbReference>
<dbReference type="OrthoDB" id="193465at2759"/>
<dbReference type="AlphaFoldDB" id="A0A1Z5K676"/>
<dbReference type="InterPro" id="IPR011990">
    <property type="entry name" value="TPR-like_helical_dom_sf"/>
</dbReference>
<accession>A0A1Z5K676</accession>
<evidence type="ECO:0000313" key="2">
    <source>
        <dbReference type="Proteomes" id="UP000198406"/>
    </source>
</evidence>
<organism evidence="1 2">
    <name type="scientific">Fistulifera solaris</name>
    <name type="common">Oleaginous diatom</name>
    <dbReference type="NCBI Taxonomy" id="1519565"/>
    <lineage>
        <taxon>Eukaryota</taxon>
        <taxon>Sar</taxon>
        <taxon>Stramenopiles</taxon>
        <taxon>Ochrophyta</taxon>
        <taxon>Bacillariophyta</taxon>
        <taxon>Bacillariophyceae</taxon>
        <taxon>Bacillariophycidae</taxon>
        <taxon>Naviculales</taxon>
        <taxon>Naviculaceae</taxon>
        <taxon>Fistulifera</taxon>
    </lineage>
</organism>
<evidence type="ECO:0008006" key="3">
    <source>
        <dbReference type="Google" id="ProtNLM"/>
    </source>
</evidence>
<comment type="caution">
    <text evidence="1">The sequence shown here is derived from an EMBL/GenBank/DDBJ whole genome shotgun (WGS) entry which is preliminary data.</text>
</comment>
<gene>
    <name evidence="1" type="ORF">FisN_29Hh024</name>
</gene>
<dbReference type="SUPFAM" id="SSF48452">
    <property type="entry name" value="TPR-like"/>
    <property type="match status" value="1"/>
</dbReference>
<sequence>MPFRATAIGKFIFRNITLQRSYGSWCHLGLQNSSLVQNSLASLQQLPDVTQVLHNPLQANALESLHRAYDIFEHIGSQEVAAILALTAEVQVRRGESPISTLQQLLQRQSSPFIQLAFAKSYWMQGEFAQASDLCQHLLDDETVTKDVTLAARNGYALSQLLQAASLDDLFVVRDPFRRNALHHPQWAALNFGVAQVVYADLLSHHRPTTDIPIDPALREWKQGLTWWKKHATKQQHPMALILQSQLHANMAWGLLQLQDIEQASKYAHDSLKLLEQQQKQESNVALTVPLTLLAQCYHRSGSAVTAEGLLQTAISVAPPRTLIEKLQLRYALRAYAALCHDWDKRGGDAERLTAQADAIELPGAWKHKDSFVYTSLWFWMPSDL</sequence>
<reference evidence="1 2" key="1">
    <citation type="journal article" date="2015" name="Plant Cell">
        <title>Oil accumulation by the oleaginous diatom Fistulifera solaris as revealed by the genome and transcriptome.</title>
        <authorList>
            <person name="Tanaka T."/>
            <person name="Maeda Y."/>
            <person name="Veluchamy A."/>
            <person name="Tanaka M."/>
            <person name="Abida H."/>
            <person name="Marechal E."/>
            <person name="Bowler C."/>
            <person name="Muto M."/>
            <person name="Sunaga Y."/>
            <person name="Tanaka M."/>
            <person name="Yoshino T."/>
            <person name="Taniguchi T."/>
            <person name="Fukuda Y."/>
            <person name="Nemoto M."/>
            <person name="Matsumoto M."/>
            <person name="Wong P.S."/>
            <person name="Aburatani S."/>
            <person name="Fujibuchi W."/>
        </authorList>
    </citation>
    <scope>NUCLEOTIDE SEQUENCE [LARGE SCALE GENOMIC DNA]</scope>
    <source>
        <strain evidence="1 2">JPCC DA0580</strain>
    </source>
</reference>
<dbReference type="InParanoid" id="A0A1Z5K676"/>
<proteinExistence type="predicted"/>
<protein>
    <recommendedName>
        <fullName evidence="3">Tetratricopeptide repeat protein 38</fullName>
    </recommendedName>
</protein>
<evidence type="ECO:0000313" key="1">
    <source>
        <dbReference type="EMBL" id="GAX21591.1"/>
    </source>
</evidence>
<keyword evidence="2" id="KW-1185">Reference proteome</keyword>